<evidence type="ECO:0000256" key="5">
    <source>
        <dbReference type="ARBA" id="ARBA00023136"/>
    </source>
</evidence>
<dbReference type="AlphaFoldDB" id="A0A498J1F2"/>
<evidence type="ECO:0000256" key="2">
    <source>
        <dbReference type="ARBA" id="ARBA00005852"/>
    </source>
</evidence>
<dbReference type="GO" id="GO:0016020">
    <property type="term" value="C:membrane"/>
    <property type="evidence" value="ECO:0007669"/>
    <property type="project" value="UniProtKB-SubCell"/>
</dbReference>
<dbReference type="Proteomes" id="UP000290289">
    <property type="component" value="Chromosome 10"/>
</dbReference>
<feature type="transmembrane region" description="Helical" evidence="6">
    <location>
        <begin position="41"/>
        <end position="62"/>
    </location>
</feature>
<evidence type="ECO:0000313" key="8">
    <source>
        <dbReference type="Proteomes" id="UP000290289"/>
    </source>
</evidence>
<keyword evidence="8" id="KW-1185">Reference proteome</keyword>
<keyword evidence="3 6" id="KW-0812">Transmembrane</keyword>
<gene>
    <name evidence="7" type="ORF">DVH24_042255</name>
</gene>
<comment type="subcellular location">
    <subcellularLocation>
        <location evidence="1">Membrane</location>
        <topology evidence="1">Multi-pass membrane protein</topology>
    </subcellularLocation>
</comment>
<organism evidence="7 8">
    <name type="scientific">Malus domestica</name>
    <name type="common">Apple</name>
    <name type="synonym">Pyrus malus</name>
    <dbReference type="NCBI Taxonomy" id="3750"/>
    <lineage>
        <taxon>Eukaryota</taxon>
        <taxon>Viridiplantae</taxon>
        <taxon>Streptophyta</taxon>
        <taxon>Embryophyta</taxon>
        <taxon>Tracheophyta</taxon>
        <taxon>Spermatophyta</taxon>
        <taxon>Magnoliopsida</taxon>
        <taxon>eudicotyledons</taxon>
        <taxon>Gunneridae</taxon>
        <taxon>Pentapetalae</taxon>
        <taxon>rosids</taxon>
        <taxon>fabids</taxon>
        <taxon>Rosales</taxon>
        <taxon>Rosaceae</taxon>
        <taxon>Amygdaloideae</taxon>
        <taxon>Maleae</taxon>
        <taxon>Malus</taxon>
    </lineage>
</organism>
<dbReference type="PANTHER" id="PTHR33596:SF1">
    <property type="entry name" value="COLD-REGULATED 413 PLASMA MEMBRANE PROTEIN 1-RELATED"/>
    <property type="match status" value="1"/>
</dbReference>
<comment type="similarity">
    <text evidence="2">Belongs to the Cold-regulated 413 protein family.</text>
</comment>
<sequence>MAKKQSYLKMMTESDAADLISSDFKELGAAAKKLAGHAVRLGSLGFGTAFLKWVASFAAIYLLILDRTNWKSNILTGLLIPYIFFTLPSILFNIFRGEIGKWIALVGVVLRLFFPKRFPEWLELPAALILLIVVAPSLFANTLRGDWIGVVICLLIAGYLLQEHIRAAGGFRDAFTKAGGISNTVGIIILFVYPVWAIETASQEYRTPVKEEPPHPWRYDAFLSFKVKIHGTTLHTICMVQKGIKTFIDDNELPKRAERSPSKSN</sequence>
<dbReference type="Pfam" id="PF05562">
    <property type="entry name" value="WCOR413"/>
    <property type="match status" value="1"/>
</dbReference>
<comment type="caution">
    <text evidence="7">The sequence shown here is derived from an EMBL/GenBank/DDBJ whole genome shotgun (WGS) entry which is preliminary data.</text>
</comment>
<accession>A0A498J1F2</accession>
<protein>
    <submittedName>
        <fullName evidence="7">Uncharacterized protein</fullName>
    </submittedName>
</protein>
<feature type="transmembrane region" description="Helical" evidence="6">
    <location>
        <begin position="74"/>
        <end position="95"/>
    </location>
</feature>
<feature type="transmembrane region" description="Helical" evidence="6">
    <location>
        <begin position="145"/>
        <end position="162"/>
    </location>
</feature>
<keyword evidence="4 6" id="KW-1133">Transmembrane helix</keyword>
<feature type="transmembrane region" description="Helical" evidence="6">
    <location>
        <begin position="174"/>
        <end position="196"/>
    </location>
</feature>
<name>A0A498J1F2_MALDO</name>
<feature type="transmembrane region" description="Helical" evidence="6">
    <location>
        <begin position="121"/>
        <end position="139"/>
    </location>
</feature>
<keyword evidence="5 6" id="KW-0472">Membrane</keyword>
<evidence type="ECO:0000256" key="1">
    <source>
        <dbReference type="ARBA" id="ARBA00004141"/>
    </source>
</evidence>
<dbReference type="InterPro" id="IPR008892">
    <property type="entry name" value="COR413"/>
</dbReference>
<evidence type="ECO:0000256" key="6">
    <source>
        <dbReference type="SAM" id="Phobius"/>
    </source>
</evidence>
<proteinExistence type="inferred from homology"/>
<evidence type="ECO:0000313" key="7">
    <source>
        <dbReference type="EMBL" id="RXH88184.1"/>
    </source>
</evidence>
<dbReference type="EMBL" id="RDQH01000336">
    <property type="protein sequence ID" value="RXH88184.1"/>
    <property type="molecule type" value="Genomic_DNA"/>
</dbReference>
<evidence type="ECO:0000256" key="3">
    <source>
        <dbReference type="ARBA" id="ARBA00022692"/>
    </source>
</evidence>
<dbReference type="PANTHER" id="PTHR33596">
    <property type="entry name" value="COLD-REGULATED 413 PLASMA MEMBRANE PROTEIN 2"/>
    <property type="match status" value="1"/>
</dbReference>
<reference evidence="7 8" key="1">
    <citation type="submission" date="2018-10" db="EMBL/GenBank/DDBJ databases">
        <title>A high-quality apple genome assembly.</title>
        <authorList>
            <person name="Hu J."/>
        </authorList>
    </citation>
    <scope>NUCLEOTIDE SEQUENCE [LARGE SCALE GENOMIC DNA]</scope>
    <source>
        <strain evidence="8">cv. HFTH1</strain>
        <tissue evidence="7">Young leaf</tissue>
    </source>
</reference>
<evidence type="ECO:0000256" key="4">
    <source>
        <dbReference type="ARBA" id="ARBA00022989"/>
    </source>
</evidence>